<dbReference type="Proteomes" id="UP000001784">
    <property type="component" value="Chromosome"/>
</dbReference>
<keyword evidence="1" id="KW-0812">Transmembrane</keyword>
<reference evidence="3 4" key="1">
    <citation type="submission" date="2006-10" db="EMBL/GenBank/DDBJ databases">
        <title>Complete sequence of Syntrophobacter fumaroxidans MPOB.</title>
        <authorList>
            <consortium name="US DOE Joint Genome Institute"/>
            <person name="Copeland A."/>
            <person name="Lucas S."/>
            <person name="Lapidus A."/>
            <person name="Barry K."/>
            <person name="Detter J.C."/>
            <person name="Glavina del Rio T."/>
            <person name="Hammon N."/>
            <person name="Israni S."/>
            <person name="Pitluck S."/>
            <person name="Goltsman E.G."/>
            <person name="Martinez M."/>
            <person name="Schmutz J."/>
            <person name="Larimer F."/>
            <person name="Land M."/>
            <person name="Hauser L."/>
            <person name="Kyrpides N."/>
            <person name="Kim E."/>
            <person name="Boone D.R."/>
            <person name="Brockman F."/>
            <person name="Culley D."/>
            <person name="Ferry J."/>
            <person name="Gunsalus R."/>
            <person name="McInerney M.J."/>
            <person name="Morrison M."/>
            <person name="Plugge C."/>
            <person name="Rohlin L."/>
            <person name="Scholten J."/>
            <person name="Sieber J."/>
            <person name="Stams A.J.M."/>
            <person name="Worm P."/>
            <person name="Henstra A.M."/>
            <person name="Richardson P."/>
        </authorList>
    </citation>
    <scope>NUCLEOTIDE SEQUENCE [LARGE SCALE GENOMIC DNA]</scope>
    <source>
        <strain evidence="4">DSM 10017 / MPOB</strain>
    </source>
</reference>
<name>A0LH22_SYNFM</name>
<feature type="transmembrane region" description="Helical" evidence="1">
    <location>
        <begin position="298"/>
        <end position="318"/>
    </location>
</feature>
<organism evidence="3 4">
    <name type="scientific">Syntrophobacter fumaroxidans (strain DSM 10017 / MPOB)</name>
    <dbReference type="NCBI Taxonomy" id="335543"/>
    <lineage>
        <taxon>Bacteria</taxon>
        <taxon>Pseudomonadati</taxon>
        <taxon>Thermodesulfobacteriota</taxon>
        <taxon>Syntrophobacteria</taxon>
        <taxon>Syntrophobacterales</taxon>
        <taxon>Syntrophobacteraceae</taxon>
        <taxon>Syntrophobacter</taxon>
    </lineage>
</organism>
<dbReference type="PANTHER" id="PTHR35894:SF1">
    <property type="entry name" value="PHOSPHORIBULOKINASE _ URIDINE KINASE FAMILY"/>
    <property type="match status" value="1"/>
</dbReference>
<dbReference type="KEGG" id="sfu:Sfum_1030"/>
<dbReference type="RefSeq" id="WP_011697895.1">
    <property type="nucleotide sequence ID" value="NC_008554.1"/>
</dbReference>
<keyword evidence="4" id="KW-1185">Reference proteome</keyword>
<proteinExistence type="predicted"/>
<dbReference type="EMBL" id="CP000478">
    <property type="protein sequence ID" value="ABK16724.1"/>
    <property type="molecule type" value="Genomic_DNA"/>
</dbReference>
<protein>
    <submittedName>
        <fullName evidence="3">General secretion pathway protein A</fullName>
    </submittedName>
</protein>
<evidence type="ECO:0000259" key="2">
    <source>
        <dbReference type="Pfam" id="PF13401"/>
    </source>
</evidence>
<keyword evidence="1" id="KW-1133">Transmembrane helix</keyword>
<dbReference type="OrthoDB" id="9779230at2"/>
<dbReference type="AlphaFoldDB" id="A0LH22"/>
<dbReference type="InParanoid" id="A0LH22"/>
<keyword evidence="1" id="KW-0472">Membrane</keyword>
<gene>
    <name evidence="3" type="ordered locus">Sfum_1030</name>
</gene>
<feature type="domain" description="ORC1/DEAH AAA+ ATPase" evidence="2">
    <location>
        <begin position="41"/>
        <end position="171"/>
    </location>
</feature>
<sequence length="320" mass="36125">MHRQFYGFSEEPFSIKPDTGFWYPSRNHLEVLTTIRAGIKSGKGILVITGEDGMGKTILLRLLVEMLDPGVKAALISGPSQSFEEVLEDLLRALELPRGEPDKSSMLSRLYEYLYSGLSRGKTLLIAVDEAHKFSGQVLEELRMLCNPHPRRPGPGIVQELFAAGPQFEEKLRAEDLMRILQRIEVRCRLEPLSELEIPQYVEHRLRKVGSGITKIFTPEAVDLICRYSRGIPRNINMLCYMSICSGYALSRKHISSDLVEKALPVLNGHRSGRWKGVKGPVKALDDTIEKSPFITTITYILLAYSLLALFIVFLLNLRL</sequence>
<dbReference type="InterPro" id="IPR052026">
    <property type="entry name" value="ExeA_AAA_ATPase_DNA-bind"/>
</dbReference>
<dbReference type="SUPFAM" id="SSF52540">
    <property type="entry name" value="P-loop containing nucleoside triphosphate hydrolases"/>
    <property type="match status" value="1"/>
</dbReference>
<dbReference type="InterPro" id="IPR049945">
    <property type="entry name" value="AAA_22"/>
</dbReference>
<dbReference type="Gene3D" id="3.40.50.300">
    <property type="entry name" value="P-loop containing nucleotide triphosphate hydrolases"/>
    <property type="match status" value="1"/>
</dbReference>
<dbReference type="Pfam" id="PF13401">
    <property type="entry name" value="AAA_22"/>
    <property type="match status" value="1"/>
</dbReference>
<dbReference type="HOGENOM" id="CLU_024125_3_0_7"/>
<dbReference type="eggNOG" id="COG3267">
    <property type="taxonomic scope" value="Bacteria"/>
</dbReference>
<evidence type="ECO:0000313" key="3">
    <source>
        <dbReference type="EMBL" id="ABK16724.1"/>
    </source>
</evidence>
<evidence type="ECO:0000256" key="1">
    <source>
        <dbReference type="SAM" id="Phobius"/>
    </source>
</evidence>
<evidence type="ECO:0000313" key="4">
    <source>
        <dbReference type="Proteomes" id="UP000001784"/>
    </source>
</evidence>
<accession>A0LH22</accession>
<dbReference type="InterPro" id="IPR027417">
    <property type="entry name" value="P-loop_NTPase"/>
</dbReference>
<dbReference type="STRING" id="335543.Sfum_1030"/>
<dbReference type="PANTHER" id="PTHR35894">
    <property type="entry name" value="GENERAL SECRETION PATHWAY PROTEIN A-RELATED"/>
    <property type="match status" value="1"/>
</dbReference>
<dbReference type="GO" id="GO:0016887">
    <property type="term" value="F:ATP hydrolysis activity"/>
    <property type="evidence" value="ECO:0007669"/>
    <property type="project" value="InterPro"/>
</dbReference>